<keyword evidence="1" id="KW-0863">Zinc-finger</keyword>
<dbReference type="GO" id="GO:0008270">
    <property type="term" value="F:zinc ion binding"/>
    <property type="evidence" value="ECO:0007669"/>
    <property type="project" value="UniProtKB-KW"/>
</dbReference>
<dbReference type="Gene3D" id="4.10.830.40">
    <property type="match status" value="1"/>
</dbReference>
<keyword evidence="1" id="KW-0862">Zinc</keyword>
<evidence type="ECO:0000259" key="3">
    <source>
        <dbReference type="PROSITE" id="PS50119"/>
    </source>
</evidence>
<keyword evidence="1" id="KW-0479">Metal-binding</keyword>
<dbReference type="PANTHER" id="PTHR25462:SF291">
    <property type="entry name" value="E3 UBIQUITIN-PROTEIN LIGASE TRIM45"/>
    <property type="match status" value="1"/>
</dbReference>
<comment type="caution">
    <text evidence="5">The sequence shown here is derived from an EMBL/GenBank/DDBJ whole genome shotgun (WGS) entry which is preliminary data.</text>
</comment>
<feature type="coiled-coil region" evidence="2">
    <location>
        <begin position="185"/>
        <end position="212"/>
    </location>
</feature>
<dbReference type="Proteomes" id="UP001210925">
    <property type="component" value="Unassembled WGS sequence"/>
</dbReference>
<evidence type="ECO:0000313" key="6">
    <source>
        <dbReference type="Proteomes" id="UP001210925"/>
    </source>
</evidence>
<protein>
    <recommendedName>
        <fullName evidence="7">B box-type domain-containing protein</fullName>
    </recommendedName>
</protein>
<evidence type="ECO:0000256" key="1">
    <source>
        <dbReference type="PROSITE-ProRule" id="PRU00024"/>
    </source>
</evidence>
<feature type="domain" description="MATH" evidence="4">
    <location>
        <begin position="341"/>
        <end position="378"/>
    </location>
</feature>
<evidence type="ECO:0008006" key="7">
    <source>
        <dbReference type="Google" id="ProtNLM"/>
    </source>
</evidence>
<keyword evidence="6" id="KW-1185">Reference proteome</keyword>
<evidence type="ECO:0000313" key="5">
    <source>
        <dbReference type="EMBL" id="KAJ3253670.1"/>
    </source>
</evidence>
<evidence type="ECO:0000256" key="2">
    <source>
        <dbReference type="SAM" id="Coils"/>
    </source>
</evidence>
<dbReference type="InterPro" id="IPR000315">
    <property type="entry name" value="Znf_B-box"/>
</dbReference>
<sequence>MEQTKANVETGSASSDDYQKVEKQYNCDECIAAKELPATMVCNDCSIYLCEKHVDYHQESKATHLHKLTSALDIQSDENTNLMFKRSRYVKKNAKECNFHPSQITDLYCTNCKSIVCQECHSAKSHFGHSFQRLFDCWETVVEAGLSSLQAAKEKVEFLAEGVEKVKNYRLYLDQQHQIMQADILNEYNSLKEKLEVELKEYQVKLQEEFKKTNDLYDLRIKELKTSSHNVDEIKGRIQELLDSKDTVHLLTGLPTINNDFANVCASIPTPEIEWNDNCGYPSMYIKKRREMPLLESSISTGICMKETELVSYGFKPDNIKNQLSIDKILPVEEGDECLDRALFTWAIDDWETLKQTTTVYSPEFKCNGFTWYSRTDN</sequence>
<dbReference type="EMBL" id="JADGKB010000103">
    <property type="protein sequence ID" value="KAJ3253670.1"/>
    <property type="molecule type" value="Genomic_DNA"/>
</dbReference>
<keyword evidence="2" id="KW-0175">Coiled coil</keyword>
<organism evidence="5 6">
    <name type="scientific">Boothiomyces macroporosus</name>
    <dbReference type="NCBI Taxonomy" id="261099"/>
    <lineage>
        <taxon>Eukaryota</taxon>
        <taxon>Fungi</taxon>
        <taxon>Fungi incertae sedis</taxon>
        <taxon>Chytridiomycota</taxon>
        <taxon>Chytridiomycota incertae sedis</taxon>
        <taxon>Chytridiomycetes</taxon>
        <taxon>Rhizophydiales</taxon>
        <taxon>Terramycetaceae</taxon>
        <taxon>Boothiomyces</taxon>
    </lineage>
</organism>
<proteinExistence type="predicted"/>
<dbReference type="InterPro" id="IPR047153">
    <property type="entry name" value="TRIM45/56/19-like"/>
</dbReference>
<gene>
    <name evidence="5" type="ORF">HK103_000396</name>
</gene>
<dbReference type="GO" id="GO:0061630">
    <property type="term" value="F:ubiquitin protein ligase activity"/>
    <property type="evidence" value="ECO:0007669"/>
    <property type="project" value="TreeGrafter"/>
</dbReference>
<dbReference type="PROSITE" id="PS50119">
    <property type="entry name" value="ZF_BBOX"/>
    <property type="match status" value="1"/>
</dbReference>
<dbReference type="PANTHER" id="PTHR25462">
    <property type="entry name" value="BONUS, ISOFORM C-RELATED"/>
    <property type="match status" value="1"/>
</dbReference>
<dbReference type="Gene3D" id="3.30.160.60">
    <property type="entry name" value="Classic Zinc Finger"/>
    <property type="match status" value="1"/>
</dbReference>
<dbReference type="InterPro" id="IPR002083">
    <property type="entry name" value="MATH/TRAF_dom"/>
</dbReference>
<reference evidence="5" key="1">
    <citation type="submission" date="2020-05" db="EMBL/GenBank/DDBJ databases">
        <title>Phylogenomic resolution of chytrid fungi.</title>
        <authorList>
            <person name="Stajich J.E."/>
            <person name="Amses K."/>
            <person name="Simmons R."/>
            <person name="Seto K."/>
            <person name="Myers J."/>
            <person name="Bonds A."/>
            <person name="Quandt C.A."/>
            <person name="Barry K."/>
            <person name="Liu P."/>
            <person name="Grigoriev I."/>
            <person name="Longcore J.E."/>
            <person name="James T.Y."/>
        </authorList>
    </citation>
    <scope>NUCLEOTIDE SEQUENCE</scope>
    <source>
        <strain evidence="5">PLAUS21</strain>
    </source>
</reference>
<evidence type="ECO:0000259" key="4">
    <source>
        <dbReference type="PROSITE" id="PS50144"/>
    </source>
</evidence>
<accession>A0AAD5UFU9</accession>
<dbReference type="Pfam" id="PF00643">
    <property type="entry name" value="zf-B_box"/>
    <property type="match status" value="1"/>
</dbReference>
<dbReference type="SUPFAM" id="SSF57845">
    <property type="entry name" value="B-box zinc-binding domain"/>
    <property type="match status" value="1"/>
</dbReference>
<name>A0AAD5UFU9_9FUNG</name>
<dbReference type="AlphaFoldDB" id="A0AAD5UFU9"/>
<feature type="domain" description="B box-type" evidence="3">
    <location>
        <begin position="92"/>
        <end position="134"/>
    </location>
</feature>
<dbReference type="PROSITE" id="PS50144">
    <property type="entry name" value="MATH"/>
    <property type="match status" value="1"/>
</dbReference>